<dbReference type="GO" id="GO:0008270">
    <property type="term" value="F:zinc ion binding"/>
    <property type="evidence" value="ECO:0007669"/>
    <property type="project" value="UniProtKB-KW"/>
</dbReference>
<dbReference type="PROSITE" id="PS50966">
    <property type="entry name" value="ZF_SWIM"/>
    <property type="match status" value="1"/>
</dbReference>
<dbReference type="SMART" id="SM00575">
    <property type="entry name" value="ZnF_PMZ"/>
    <property type="match status" value="1"/>
</dbReference>
<dbReference type="PANTHER" id="PTHR31973">
    <property type="entry name" value="POLYPROTEIN, PUTATIVE-RELATED"/>
    <property type="match status" value="1"/>
</dbReference>
<reference evidence="6 7" key="1">
    <citation type="journal article" date="2015" name="Proc. Natl. Acad. Sci. U.S.A.">
        <title>The resurrection genome of Boea hygrometrica: A blueprint for survival of dehydration.</title>
        <authorList>
            <person name="Xiao L."/>
            <person name="Yang G."/>
            <person name="Zhang L."/>
            <person name="Yang X."/>
            <person name="Zhao S."/>
            <person name="Ji Z."/>
            <person name="Zhou Q."/>
            <person name="Hu M."/>
            <person name="Wang Y."/>
            <person name="Chen M."/>
            <person name="Xu Y."/>
            <person name="Jin H."/>
            <person name="Xiao X."/>
            <person name="Hu G."/>
            <person name="Bao F."/>
            <person name="Hu Y."/>
            <person name="Wan P."/>
            <person name="Li L."/>
            <person name="Deng X."/>
            <person name="Kuang T."/>
            <person name="Xiang C."/>
            <person name="Zhu J.K."/>
            <person name="Oliver M.J."/>
            <person name="He Y."/>
        </authorList>
    </citation>
    <scope>NUCLEOTIDE SEQUENCE [LARGE SCALE GENOMIC DNA]</scope>
    <source>
        <strain evidence="7">cv. XS01</strain>
    </source>
</reference>
<dbReference type="PANTHER" id="PTHR31973:SF195">
    <property type="entry name" value="MUDR FAMILY TRANSPOSASE"/>
    <property type="match status" value="1"/>
</dbReference>
<evidence type="ECO:0000313" key="7">
    <source>
        <dbReference type="Proteomes" id="UP000250235"/>
    </source>
</evidence>
<keyword evidence="1" id="KW-0479">Metal-binding</keyword>
<evidence type="ECO:0000256" key="2">
    <source>
        <dbReference type="ARBA" id="ARBA00022771"/>
    </source>
</evidence>
<dbReference type="Proteomes" id="UP000250235">
    <property type="component" value="Unassembled WGS sequence"/>
</dbReference>
<evidence type="ECO:0000256" key="4">
    <source>
        <dbReference type="PROSITE-ProRule" id="PRU00325"/>
    </source>
</evidence>
<evidence type="ECO:0000259" key="5">
    <source>
        <dbReference type="PROSITE" id="PS50966"/>
    </source>
</evidence>
<sequence length="174" mass="20058">MLHRRRESTIGMVQRLSPSKEKSVAKIYAQSRNLKLRKACGWSFEIVDGDKSFAVDLSVMTCSCRAWQIYRLPCNHACAAIESKSLSLYDFCDKYFTVELYREAYKDILNPIPTFDMYESNLGLQIVINPPDVRSQPGRRRTQRIPSQVQTRVSKCGRCHRTGHNRCSCKKAMN</sequence>
<evidence type="ECO:0000256" key="3">
    <source>
        <dbReference type="ARBA" id="ARBA00022833"/>
    </source>
</evidence>
<dbReference type="AlphaFoldDB" id="A0A2Z7BYP7"/>
<dbReference type="OrthoDB" id="1931668at2759"/>
<organism evidence="6 7">
    <name type="scientific">Dorcoceras hygrometricum</name>
    <dbReference type="NCBI Taxonomy" id="472368"/>
    <lineage>
        <taxon>Eukaryota</taxon>
        <taxon>Viridiplantae</taxon>
        <taxon>Streptophyta</taxon>
        <taxon>Embryophyta</taxon>
        <taxon>Tracheophyta</taxon>
        <taxon>Spermatophyta</taxon>
        <taxon>Magnoliopsida</taxon>
        <taxon>eudicotyledons</taxon>
        <taxon>Gunneridae</taxon>
        <taxon>Pentapetalae</taxon>
        <taxon>asterids</taxon>
        <taxon>lamiids</taxon>
        <taxon>Lamiales</taxon>
        <taxon>Gesneriaceae</taxon>
        <taxon>Didymocarpoideae</taxon>
        <taxon>Trichosporeae</taxon>
        <taxon>Loxocarpinae</taxon>
        <taxon>Dorcoceras</taxon>
    </lineage>
</organism>
<protein>
    <recommendedName>
        <fullName evidence="5">SWIM-type domain-containing protein</fullName>
    </recommendedName>
</protein>
<dbReference type="InterPro" id="IPR007527">
    <property type="entry name" value="Znf_SWIM"/>
</dbReference>
<dbReference type="Pfam" id="PF04434">
    <property type="entry name" value="SWIM"/>
    <property type="match status" value="1"/>
</dbReference>
<proteinExistence type="predicted"/>
<accession>A0A2Z7BYP7</accession>
<dbReference type="EMBL" id="KV000896">
    <property type="protein sequence ID" value="KZV39773.1"/>
    <property type="molecule type" value="Genomic_DNA"/>
</dbReference>
<feature type="domain" description="SWIM-type" evidence="5">
    <location>
        <begin position="53"/>
        <end position="85"/>
    </location>
</feature>
<name>A0A2Z7BYP7_9LAMI</name>
<keyword evidence="7" id="KW-1185">Reference proteome</keyword>
<keyword evidence="2 4" id="KW-0863">Zinc-finger</keyword>
<evidence type="ECO:0000313" key="6">
    <source>
        <dbReference type="EMBL" id="KZV39773.1"/>
    </source>
</evidence>
<gene>
    <name evidence="6" type="ORF">F511_08235</name>
</gene>
<evidence type="ECO:0000256" key="1">
    <source>
        <dbReference type="ARBA" id="ARBA00022723"/>
    </source>
</evidence>
<dbReference type="InterPro" id="IPR006564">
    <property type="entry name" value="Znf_PMZ"/>
</dbReference>
<keyword evidence="3" id="KW-0862">Zinc</keyword>